<evidence type="ECO:0000259" key="15">
    <source>
        <dbReference type="SMART" id="SM00962"/>
    </source>
</evidence>
<evidence type="ECO:0000256" key="7">
    <source>
        <dbReference type="ARBA" id="ARBA00022795"/>
    </source>
</evidence>
<dbReference type="NCBIfam" id="TIGR03499">
    <property type="entry name" value="FlhF"/>
    <property type="match status" value="1"/>
</dbReference>
<gene>
    <name evidence="16" type="ORF">Theth_0701</name>
</gene>
<dbReference type="InterPro" id="IPR027417">
    <property type="entry name" value="P-loop_NTPase"/>
</dbReference>
<dbReference type="Proteomes" id="UP000006804">
    <property type="component" value="Chromosome"/>
</dbReference>
<keyword evidence="16" id="KW-0969">Cilium</keyword>
<comment type="subcellular location">
    <subcellularLocation>
        <location evidence="1">Cell membrane</location>
        <topology evidence="1">Peripheral membrane protein</topology>
        <orientation evidence="1">Cytoplasmic side</orientation>
    </subcellularLocation>
</comment>
<feature type="domain" description="AAA+ ATPase" evidence="14">
    <location>
        <begin position="168"/>
        <end position="314"/>
    </location>
</feature>
<evidence type="ECO:0000313" key="16">
    <source>
        <dbReference type="EMBL" id="AEH50786.1"/>
    </source>
</evidence>
<proteinExistence type="inferred from homology"/>
<name>F7YXY7_9THEM</name>
<keyword evidence="6" id="KW-0547">Nucleotide-binding</keyword>
<evidence type="ECO:0000256" key="13">
    <source>
        <dbReference type="NCBIfam" id="TIGR03499"/>
    </source>
</evidence>
<keyword evidence="16" id="KW-0282">Flagellum</keyword>
<dbReference type="GO" id="GO:0005886">
    <property type="term" value="C:plasma membrane"/>
    <property type="evidence" value="ECO:0007669"/>
    <property type="project" value="UniProtKB-SubCell"/>
</dbReference>
<evidence type="ECO:0000256" key="3">
    <source>
        <dbReference type="ARBA" id="ARBA00014919"/>
    </source>
</evidence>
<evidence type="ECO:0000256" key="11">
    <source>
        <dbReference type="ARBA" id="ARBA00023225"/>
    </source>
</evidence>
<dbReference type="FunFam" id="3.40.50.300:FF:000695">
    <property type="entry name" value="Flagellar biosynthesis regulator FlhF"/>
    <property type="match status" value="1"/>
</dbReference>
<dbReference type="Gene3D" id="3.40.50.300">
    <property type="entry name" value="P-loop containing nucleotide triphosphate hydrolases"/>
    <property type="match status" value="1"/>
</dbReference>
<dbReference type="PANTHER" id="PTHR43134">
    <property type="entry name" value="SIGNAL RECOGNITION PARTICLE RECEPTOR SUBUNIT ALPHA"/>
    <property type="match status" value="1"/>
</dbReference>
<dbReference type="HOGENOM" id="CLU_009301_11_4_0"/>
<evidence type="ECO:0000256" key="8">
    <source>
        <dbReference type="ARBA" id="ARBA00022927"/>
    </source>
</evidence>
<keyword evidence="16" id="KW-0966">Cell projection</keyword>
<dbReference type="SMART" id="SM00962">
    <property type="entry name" value="SRP54"/>
    <property type="match status" value="1"/>
</dbReference>
<dbReference type="SUPFAM" id="SSF52540">
    <property type="entry name" value="P-loop containing nucleoside triphosphate hydrolases"/>
    <property type="match status" value="1"/>
</dbReference>
<dbReference type="OrthoDB" id="9778554at2"/>
<dbReference type="InterPro" id="IPR020006">
    <property type="entry name" value="FlhF"/>
</dbReference>
<dbReference type="STRING" id="688269.Theth_0701"/>
<dbReference type="GO" id="GO:0044781">
    <property type="term" value="P:bacterial-type flagellum organization"/>
    <property type="evidence" value="ECO:0007669"/>
    <property type="project" value="UniProtKB-UniRule"/>
</dbReference>
<dbReference type="PATRIC" id="fig|688269.3.peg.725"/>
<evidence type="ECO:0000256" key="6">
    <source>
        <dbReference type="ARBA" id="ARBA00022741"/>
    </source>
</evidence>
<dbReference type="Pfam" id="PF00448">
    <property type="entry name" value="SRP54"/>
    <property type="match status" value="1"/>
</dbReference>
<keyword evidence="17" id="KW-1185">Reference proteome</keyword>
<dbReference type="eggNOG" id="COG1419">
    <property type="taxonomic scope" value="Bacteria"/>
</dbReference>
<evidence type="ECO:0000256" key="4">
    <source>
        <dbReference type="ARBA" id="ARBA00022448"/>
    </source>
</evidence>
<evidence type="ECO:0000313" key="17">
    <source>
        <dbReference type="Proteomes" id="UP000006804"/>
    </source>
</evidence>
<keyword evidence="8" id="KW-0653">Protein transport</keyword>
<dbReference type="PANTHER" id="PTHR43134:SF3">
    <property type="entry name" value="FLAGELLAR BIOSYNTHESIS PROTEIN FLHF"/>
    <property type="match status" value="1"/>
</dbReference>
<dbReference type="GO" id="GO:0006614">
    <property type="term" value="P:SRP-dependent cotranslational protein targeting to membrane"/>
    <property type="evidence" value="ECO:0007669"/>
    <property type="project" value="UniProtKB-UniRule"/>
</dbReference>
<dbReference type="InterPro" id="IPR047040">
    <property type="entry name" value="FlhF__GTPase_dom"/>
</dbReference>
<keyword evidence="4" id="KW-0813">Transport</keyword>
<sequence>MKMKKYIVTDIRQALEQIRKDLGEDAIILSTRSFRKGGFFGIGGKKFLEVTAVVDEKEEKKKEDLEVYKLQELLVKSKEKRYEEELTEIKQMLKEMKTMVLSIKREDLSEDLKALSKAFEIQDIDSEISNKILEYIRLSYGNLKVDETILEKLTDYFQPFLKTEIPILQGVVMFVGPTGVGKTTTLAKIAARLKLVEKKNVAILTLDTYRIAAAEQLKIYANIMDIPMRVAYTPMEAKIELEAMRSFDVVLIDTAGRSPNNEIQISELKALAETISPNICFLVLAMNYKYSDIKDMVKRFSVAKFSHVILTKMDETKSYGHLLNVPYTTGVPLAYVTNGQRVPEDIIEANRIELSHLLAKEVLRSVRSS</sequence>
<dbReference type="GO" id="GO:0005047">
    <property type="term" value="F:signal recognition particle binding"/>
    <property type="evidence" value="ECO:0007669"/>
    <property type="project" value="TreeGrafter"/>
</dbReference>
<evidence type="ECO:0000256" key="1">
    <source>
        <dbReference type="ARBA" id="ARBA00004413"/>
    </source>
</evidence>
<evidence type="ECO:0000256" key="12">
    <source>
        <dbReference type="ARBA" id="ARBA00025337"/>
    </source>
</evidence>
<comment type="similarity">
    <text evidence="2">Belongs to the GTP-binding SRP family.</text>
</comment>
<protein>
    <recommendedName>
        <fullName evidence="3 13">Flagellar biosynthesis protein FlhF</fullName>
    </recommendedName>
</protein>
<dbReference type="EMBL" id="CP002351">
    <property type="protein sequence ID" value="AEH50786.1"/>
    <property type="molecule type" value="Genomic_DNA"/>
</dbReference>
<evidence type="ECO:0000256" key="9">
    <source>
        <dbReference type="ARBA" id="ARBA00023134"/>
    </source>
</evidence>
<feature type="domain" description="SRP54-type proteins GTP-binding" evidence="15">
    <location>
        <begin position="169"/>
        <end position="360"/>
    </location>
</feature>
<accession>F7YXY7</accession>
<dbReference type="SMART" id="SM00382">
    <property type="entry name" value="AAA"/>
    <property type="match status" value="1"/>
</dbReference>
<dbReference type="KEGG" id="tta:Theth_0701"/>
<dbReference type="Gene3D" id="1.20.120.1380">
    <property type="entry name" value="Flagellar FlhF biosynthesis protein, N domain"/>
    <property type="match status" value="1"/>
</dbReference>
<evidence type="ECO:0000256" key="5">
    <source>
        <dbReference type="ARBA" id="ARBA00022475"/>
    </source>
</evidence>
<keyword evidence="10" id="KW-0472">Membrane</keyword>
<reference evidence="16 17" key="1">
    <citation type="submission" date="2010-11" db="EMBL/GenBank/DDBJ databases">
        <title>The complete genome of Thermotoga thermarum DSM 5069.</title>
        <authorList>
            <consortium name="US DOE Joint Genome Institute (JGI-PGF)"/>
            <person name="Lucas S."/>
            <person name="Copeland A."/>
            <person name="Lapidus A."/>
            <person name="Bruce D."/>
            <person name="Goodwin L."/>
            <person name="Pitluck S."/>
            <person name="Kyrpides N."/>
            <person name="Mavromatis K."/>
            <person name="Ivanova N."/>
            <person name="Zeytun A."/>
            <person name="Brettin T."/>
            <person name="Detter J.C."/>
            <person name="Tapia R."/>
            <person name="Han C."/>
            <person name="Land M."/>
            <person name="Hauser L."/>
            <person name="Markowitz V."/>
            <person name="Cheng J.-F."/>
            <person name="Hugenholtz P."/>
            <person name="Woyke T."/>
            <person name="Wu D."/>
            <person name="Spring S."/>
            <person name="Schroeder M."/>
            <person name="Brambilla E."/>
            <person name="Klenk H.-P."/>
            <person name="Eisen J.A."/>
        </authorList>
    </citation>
    <scope>NUCLEOTIDE SEQUENCE [LARGE SCALE GENOMIC DNA]</scope>
    <source>
        <strain evidence="16 17">DSM 5069</strain>
    </source>
</reference>
<evidence type="ECO:0000256" key="2">
    <source>
        <dbReference type="ARBA" id="ARBA00008531"/>
    </source>
</evidence>
<evidence type="ECO:0000259" key="14">
    <source>
        <dbReference type="SMART" id="SM00382"/>
    </source>
</evidence>
<dbReference type="GO" id="GO:0015031">
    <property type="term" value="P:protein transport"/>
    <property type="evidence" value="ECO:0007669"/>
    <property type="project" value="UniProtKB-KW"/>
</dbReference>
<dbReference type="InterPro" id="IPR000897">
    <property type="entry name" value="SRP54_GTPase_dom"/>
</dbReference>
<organism evidence="16 17">
    <name type="scientific">Pseudothermotoga thermarum DSM 5069</name>
    <dbReference type="NCBI Taxonomy" id="688269"/>
    <lineage>
        <taxon>Bacteria</taxon>
        <taxon>Thermotogati</taxon>
        <taxon>Thermotogota</taxon>
        <taxon>Thermotogae</taxon>
        <taxon>Thermotogales</taxon>
        <taxon>Thermotogaceae</taxon>
        <taxon>Pseudothermotoga</taxon>
    </lineage>
</organism>
<dbReference type="InterPro" id="IPR003593">
    <property type="entry name" value="AAA+_ATPase"/>
</dbReference>
<comment type="function">
    <text evidence="12">Necessary for flagellar biosynthesis. May be involved in translocation of the flagellum.</text>
</comment>
<keyword evidence="7" id="KW-1005">Bacterial flagellum biogenesis</keyword>
<dbReference type="CDD" id="cd17873">
    <property type="entry name" value="FlhF"/>
    <property type="match status" value="1"/>
</dbReference>
<dbReference type="AlphaFoldDB" id="F7YXY7"/>
<keyword evidence="9" id="KW-0342">GTP-binding</keyword>
<dbReference type="RefSeq" id="WP_013932008.1">
    <property type="nucleotide sequence ID" value="NC_015707.1"/>
</dbReference>
<keyword evidence="5" id="KW-1003">Cell membrane</keyword>
<evidence type="ECO:0000256" key="10">
    <source>
        <dbReference type="ARBA" id="ARBA00023136"/>
    </source>
</evidence>
<dbReference type="GO" id="GO:0003924">
    <property type="term" value="F:GTPase activity"/>
    <property type="evidence" value="ECO:0007669"/>
    <property type="project" value="UniProtKB-UniRule"/>
</dbReference>
<dbReference type="GO" id="GO:0005525">
    <property type="term" value="F:GTP binding"/>
    <property type="evidence" value="ECO:0007669"/>
    <property type="project" value="UniProtKB-UniRule"/>
</dbReference>
<keyword evidence="11" id="KW-1006">Bacterial flagellum protein export</keyword>